<dbReference type="GO" id="GO:0003824">
    <property type="term" value="F:catalytic activity"/>
    <property type="evidence" value="ECO:0007669"/>
    <property type="project" value="InterPro"/>
</dbReference>
<evidence type="ECO:0000259" key="5">
    <source>
        <dbReference type="Pfam" id="PF24883"/>
    </source>
</evidence>
<dbReference type="SUPFAM" id="SSF52540">
    <property type="entry name" value="P-loop containing nucleoside triphosphate hydrolases"/>
    <property type="match status" value="1"/>
</dbReference>
<keyword evidence="3" id="KW-1133">Transmembrane helix</keyword>
<gene>
    <name evidence="6" type="ORF">CGLO_14453</name>
</gene>
<dbReference type="AlphaFoldDB" id="T0LDU1"/>
<dbReference type="Gene3D" id="3.40.50.1580">
    <property type="entry name" value="Nucleoside phosphorylase domain"/>
    <property type="match status" value="1"/>
</dbReference>
<feature type="compositionally biased region" description="Basic and acidic residues" evidence="2">
    <location>
        <begin position="16"/>
        <end position="25"/>
    </location>
</feature>
<evidence type="ECO:0000256" key="1">
    <source>
        <dbReference type="ARBA" id="ARBA00022737"/>
    </source>
</evidence>
<dbReference type="OMA" id="CFARCVI"/>
<evidence type="ECO:0000256" key="3">
    <source>
        <dbReference type="SAM" id="Phobius"/>
    </source>
</evidence>
<dbReference type="InterPro" id="IPR000845">
    <property type="entry name" value="Nucleoside_phosphorylase_d"/>
</dbReference>
<dbReference type="Pfam" id="PF24883">
    <property type="entry name" value="NPHP3_N"/>
    <property type="match status" value="1"/>
</dbReference>
<evidence type="ECO:0000256" key="2">
    <source>
        <dbReference type="SAM" id="MobiDB-lite"/>
    </source>
</evidence>
<dbReference type="InterPro" id="IPR056884">
    <property type="entry name" value="NPHP3-like_N"/>
</dbReference>
<evidence type="ECO:0000313" key="6">
    <source>
        <dbReference type="EMBL" id="EQB46480.1"/>
    </source>
</evidence>
<dbReference type="InterPro" id="IPR053137">
    <property type="entry name" value="NLR-like"/>
</dbReference>
<proteinExistence type="predicted"/>
<organism evidence="6 7">
    <name type="scientific">Colletotrichum gloeosporioides (strain Cg-14)</name>
    <name type="common">Anthracnose fungus</name>
    <name type="synonym">Glomerella cingulata</name>
    <dbReference type="NCBI Taxonomy" id="1237896"/>
    <lineage>
        <taxon>Eukaryota</taxon>
        <taxon>Fungi</taxon>
        <taxon>Dikarya</taxon>
        <taxon>Ascomycota</taxon>
        <taxon>Pezizomycotina</taxon>
        <taxon>Sordariomycetes</taxon>
        <taxon>Hypocreomycetidae</taxon>
        <taxon>Glomerellales</taxon>
        <taxon>Glomerellaceae</taxon>
        <taxon>Colletotrichum</taxon>
        <taxon>Colletotrichum gloeosporioides species complex</taxon>
    </lineage>
</organism>
<feature type="transmembrane region" description="Helical" evidence="3">
    <location>
        <begin position="773"/>
        <end position="794"/>
    </location>
</feature>
<dbReference type="HOGENOM" id="CLU_000288_34_2_1"/>
<comment type="caution">
    <text evidence="6">The sequence shown here is derived from an EMBL/GenBank/DDBJ whole genome shotgun (WGS) entry which is preliminary data.</text>
</comment>
<evidence type="ECO:0000259" key="4">
    <source>
        <dbReference type="Pfam" id="PF01048"/>
    </source>
</evidence>
<dbReference type="EMBL" id="AMYD01003369">
    <property type="protein sequence ID" value="EQB46480.1"/>
    <property type="molecule type" value="Genomic_DNA"/>
</dbReference>
<dbReference type="InterPro" id="IPR035994">
    <property type="entry name" value="Nucleoside_phosphorylase_sf"/>
</dbReference>
<keyword evidence="1" id="KW-0677">Repeat</keyword>
<reference evidence="7" key="1">
    <citation type="journal article" date="2013" name="Mol. Plant Microbe Interact.">
        <title>Global aspects of pacC regulation of pathogenicity genes in Colletotrichum gloeosporioides as revealed by transcriptome analysis.</title>
        <authorList>
            <person name="Alkan N."/>
            <person name="Meng X."/>
            <person name="Friedlander G."/>
            <person name="Reuveni E."/>
            <person name="Sukno S."/>
            <person name="Sherman A."/>
            <person name="Thon M."/>
            <person name="Fluhr R."/>
            <person name="Prusky D."/>
        </authorList>
    </citation>
    <scope>NUCLEOTIDE SEQUENCE [LARGE SCALE GENOMIC DNA]</scope>
    <source>
        <strain evidence="7">Cg-14</strain>
    </source>
</reference>
<name>T0LDU1_COLGC</name>
<dbReference type="GO" id="GO:0009116">
    <property type="term" value="P:nucleoside metabolic process"/>
    <property type="evidence" value="ECO:0007669"/>
    <property type="project" value="InterPro"/>
</dbReference>
<dbReference type="Gene3D" id="3.40.50.300">
    <property type="entry name" value="P-loop containing nucleotide triphosphate hydrolases"/>
    <property type="match status" value="1"/>
</dbReference>
<feature type="domain" description="Nucleoside phosphorylase" evidence="4">
    <location>
        <begin position="91"/>
        <end position="341"/>
    </location>
</feature>
<feature type="compositionally biased region" description="Polar residues" evidence="2">
    <location>
        <begin position="1"/>
        <end position="13"/>
    </location>
</feature>
<dbReference type="PANTHER" id="PTHR46082:SF11">
    <property type="entry name" value="AAA+ ATPASE DOMAIN-CONTAINING PROTEIN-RELATED"/>
    <property type="match status" value="1"/>
</dbReference>
<dbReference type="PANTHER" id="PTHR46082">
    <property type="entry name" value="ATP/GTP-BINDING PROTEIN-RELATED"/>
    <property type="match status" value="1"/>
</dbReference>
<evidence type="ECO:0008006" key="8">
    <source>
        <dbReference type="Google" id="ProtNLM"/>
    </source>
</evidence>
<keyword evidence="3" id="KW-0812">Transmembrane</keyword>
<dbReference type="SUPFAM" id="SSF53167">
    <property type="entry name" value="Purine and uridine phosphorylases"/>
    <property type="match status" value="1"/>
</dbReference>
<feature type="domain" description="Nephrocystin 3-like N-terminal" evidence="5">
    <location>
        <begin position="401"/>
        <end position="575"/>
    </location>
</feature>
<keyword evidence="3" id="KW-0472">Membrane</keyword>
<dbReference type="STRING" id="1237896.T0LDU1"/>
<sequence length="875" mass="97110">MSADNPAQSSSQAKRALNDDSERDTSFPLAKRQRTANTSLEGGWLGRTEGRRKLEHADYSVGWICALPIELAASQAMLDEIHQSLSMEAADTNIYTLGSIRGHNIAMTCLGQYGTNDAAAVANHMMRSFESIRFGFMVGIGGGVPGETDVRLGDVVVGKHVTQHDLGKFTAGDGFQGIGTAKATPPILQKAVAKLSALHEANGSGIPILLQEMQQRHPGMAAYAYPTSYEDRLFRATYTHDHPGDCTRCSVSELCRRPLRDDSHPRIHYGGIASGNQVIKCSQKRDYLARKHDAICFEMEAAGLSDSMPSIVIRGICDYSDSHKNKEWQRYAAATAAAYAKELIGVITLSAPRKTVGVGPSAVLEESPEVLQTRHNTFLELLRFEQIDSRHATIKNAHSKTCEWLLQDPSYKQWLYASNSARPCGFFWISGKPGSGKSTLMKFVLSRARRSLGNNAAIISFFFNARGDTLEKSTTGLYRSLLLQLLESFPDLQSVLDDSRLVSLKQKRCPDVHVLQDLFCNTLRSLGERQVTCFIDALDECSQEQVQDMVVFFEGITHDFGVENEARLKICFSSRHYPHIYVRYGLKLVLEHQSGHRQDLEKYIQSYLRAESDQHVEDIRCRLLEKANGVFMWVILVVDLVNNVLSRGNWFAVDKLLREIPSGLSELFKEILRRDTGKTDQDQFLCCVQWLLFAKKPLSPQEFHYAVLSGLMEGPQYPAVHNPEKVGHKTIELFVNSSSKGLAEITKSGRTTVQFIHDKTTIGSRRKFVVGRWAWLGLPANMLVLTGSFVVATIGETRRNDVGVWLSSPLALLFHARLDASGKGVLSYASSESTSRAERMVQASAALKAAIIEGSLRIDLATKEPAIASDVDLEM</sequence>
<dbReference type="Pfam" id="PF01048">
    <property type="entry name" value="PNP_UDP_1"/>
    <property type="match status" value="1"/>
</dbReference>
<dbReference type="InterPro" id="IPR027417">
    <property type="entry name" value="P-loop_NTPase"/>
</dbReference>
<protein>
    <recommendedName>
        <fullName evidence="8">Nucleoside phosphorylase domain-containing protein</fullName>
    </recommendedName>
</protein>
<evidence type="ECO:0000313" key="7">
    <source>
        <dbReference type="Proteomes" id="UP000015530"/>
    </source>
</evidence>
<accession>T0LDU1</accession>
<feature type="region of interest" description="Disordered" evidence="2">
    <location>
        <begin position="1"/>
        <end position="33"/>
    </location>
</feature>
<dbReference type="OrthoDB" id="194358at2759"/>
<dbReference type="Proteomes" id="UP000015530">
    <property type="component" value="Unassembled WGS sequence"/>
</dbReference>